<feature type="domain" description="G-protein coupled receptors family 1 profile" evidence="12">
    <location>
        <begin position="59"/>
        <end position="298"/>
    </location>
</feature>
<name>A0ABR3NT22_9TELE</name>
<dbReference type="PROSITE" id="PS00237">
    <property type="entry name" value="G_PROTEIN_RECEP_F1_1"/>
    <property type="match status" value="1"/>
</dbReference>
<keyword evidence="7 9" id="KW-0675">Receptor</keyword>
<dbReference type="Gene3D" id="1.20.1070.10">
    <property type="entry name" value="Rhodopsin 7-helix transmembrane proteins"/>
    <property type="match status" value="1"/>
</dbReference>
<comment type="subcellular location">
    <subcellularLocation>
        <location evidence="1">Cell membrane</location>
        <topology evidence="1">Multi-pass membrane protein</topology>
    </subcellularLocation>
</comment>
<keyword evidence="14" id="KW-1185">Reference proteome</keyword>
<dbReference type="InterPro" id="IPR050119">
    <property type="entry name" value="CCR1-9-like"/>
</dbReference>
<organism evidence="13 14">
    <name type="scientific">Cirrhinus molitorella</name>
    <name type="common">mud carp</name>
    <dbReference type="NCBI Taxonomy" id="172907"/>
    <lineage>
        <taxon>Eukaryota</taxon>
        <taxon>Metazoa</taxon>
        <taxon>Chordata</taxon>
        <taxon>Craniata</taxon>
        <taxon>Vertebrata</taxon>
        <taxon>Euteleostomi</taxon>
        <taxon>Actinopterygii</taxon>
        <taxon>Neopterygii</taxon>
        <taxon>Teleostei</taxon>
        <taxon>Ostariophysi</taxon>
        <taxon>Cypriniformes</taxon>
        <taxon>Cyprinidae</taxon>
        <taxon>Labeoninae</taxon>
        <taxon>Labeonini</taxon>
        <taxon>Cirrhinus</taxon>
    </lineage>
</organism>
<proteinExistence type="inferred from homology"/>
<dbReference type="PANTHER" id="PTHR10489">
    <property type="entry name" value="CELL ADHESION MOLECULE"/>
    <property type="match status" value="1"/>
</dbReference>
<evidence type="ECO:0000313" key="13">
    <source>
        <dbReference type="EMBL" id="KAL1279700.1"/>
    </source>
</evidence>
<sequence length="339" mass="38101">MTQDLETGADAASDYNDYSDYYDQVSNYTSPCSDGSTKAFSGVFFPILYSAVFIVGLIGNALVLWVLIRKRHRSSLTDVCLLNLAVCDLLFVASLPFWAHGAAQEWVFGSLVCRTVSGLVVTALYSSVFFMVLMTLDRYVIVVYEHSICSRKPAKMTLALFVWMLSVFMSLPNIVFAKVNNEMNIKTCVSEFPVGTAWMTVAYMNVLSLILPLIITSVCFCRIISSKSEENQSIVRLLIAVLVVYFLFWTPFNIVKFLKFLQTKGYMLSCEWHISLSLAMLWVEAIALSHCCLNPIIYICAGHKFRREVLTALKEFPSCFSESTTRSPQSPEYSSTLIA</sequence>
<evidence type="ECO:0000256" key="11">
    <source>
        <dbReference type="SAM" id="Phobius"/>
    </source>
</evidence>
<evidence type="ECO:0000313" key="14">
    <source>
        <dbReference type="Proteomes" id="UP001558613"/>
    </source>
</evidence>
<protein>
    <recommendedName>
        <fullName evidence="12">G-protein coupled receptors family 1 profile domain-containing protein</fullName>
    </recommendedName>
</protein>
<feature type="transmembrane region" description="Helical" evidence="11">
    <location>
        <begin position="119"/>
        <end position="136"/>
    </location>
</feature>
<keyword evidence="2" id="KW-1003">Cell membrane</keyword>
<dbReference type="SUPFAM" id="SSF81321">
    <property type="entry name" value="Family A G protein-coupled receptor-like"/>
    <property type="match status" value="1"/>
</dbReference>
<evidence type="ECO:0000259" key="12">
    <source>
        <dbReference type="PROSITE" id="PS50262"/>
    </source>
</evidence>
<keyword evidence="8 9" id="KW-0807">Transducer</keyword>
<dbReference type="PANTHER" id="PTHR10489:SF686">
    <property type="entry name" value="C-C CHEMOKINE RECEPTOR TYPE 5"/>
    <property type="match status" value="1"/>
</dbReference>
<feature type="transmembrane region" description="Helical" evidence="11">
    <location>
        <begin position="80"/>
        <end position="99"/>
    </location>
</feature>
<keyword evidence="3 9" id="KW-0812">Transmembrane</keyword>
<gene>
    <name evidence="13" type="ORF">QQF64_014300</name>
</gene>
<evidence type="ECO:0000256" key="10">
    <source>
        <dbReference type="SAM" id="MobiDB-lite"/>
    </source>
</evidence>
<feature type="region of interest" description="Disordered" evidence="10">
    <location>
        <begin position="320"/>
        <end position="339"/>
    </location>
</feature>
<dbReference type="Pfam" id="PF00001">
    <property type="entry name" value="7tm_1"/>
    <property type="match status" value="1"/>
</dbReference>
<evidence type="ECO:0000256" key="9">
    <source>
        <dbReference type="RuleBase" id="RU000688"/>
    </source>
</evidence>
<feature type="transmembrane region" description="Helical" evidence="11">
    <location>
        <begin position="233"/>
        <end position="252"/>
    </location>
</feature>
<feature type="transmembrane region" description="Helical" evidence="11">
    <location>
        <begin position="197"/>
        <end position="221"/>
    </location>
</feature>
<accession>A0ABR3NT22</accession>
<feature type="transmembrane region" description="Helical" evidence="11">
    <location>
        <begin position="43"/>
        <end position="68"/>
    </location>
</feature>
<evidence type="ECO:0000256" key="5">
    <source>
        <dbReference type="ARBA" id="ARBA00023040"/>
    </source>
</evidence>
<keyword evidence="6 11" id="KW-0472">Membrane</keyword>
<feature type="transmembrane region" description="Helical" evidence="11">
    <location>
        <begin position="272"/>
        <end position="297"/>
    </location>
</feature>
<dbReference type="Proteomes" id="UP001558613">
    <property type="component" value="Unassembled WGS sequence"/>
</dbReference>
<evidence type="ECO:0000256" key="1">
    <source>
        <dbReference type="ARBA" id="ARBA00004651"/>
    </source>
</evidence>
<keyword evidence="5 9" id="KW-0297">G-protein coupled receptor</keyword>
<keyword evidence="4 11" id="KW-1133">Transmembrane helix</keyword>
<dbReference type="PROSITE" id="PS50262">
    <property type="entry name" value="G_PROTEIN_RECEP_F1_2"/>
    <property type="match status" value="1"/>
</dbReference>
<evidence type="ECO:0000256" key="8">
    <source>
        <dbReference type="ARBA" id="ARBA00023224"/>
    </source>
</evidence>
<evidence type="ECO:0000256" key="2">
    <source>
        <dbReference type="ARBA" id="ARBA00022475"/>
    </source>
</evidence>
<comment type="caution">
    <text evidence="13">The sequence shown here is derived from an EMBL/GenBank/DDBJ whole genome shotgun (WGS) entry which is preliminary data.</text>
</comment>
<dbReference type="InterPro" id="IPR000276">
    <property type="entry name" value="GPCR_Rhodpsn"/>
</dbReference>
<dbReference type="CDD" id="cd14984">
    <property type="entry name" value="7tmA_Chemokine_R"/>
    <property type="match status" value="1"/>
</dbReference>
<dbReference type="EMBL" id="JAYMGO010000002">
    <property type="protein sequence ID" value="KAL1279700.1"/>
    <property type="molecule type" value="Genomic_DNA"/>
</dbReference>
<dbReference type="PRINTS" id="PR00657">
    <property type="entry name" value="CCCHEMOKINER"/>
</dbReference>
<dbReference type="InterPro" id="IPR000355">
    <property type="entry name" value="Chemokine_rcpt"/>
</dbReference>
<evidence type="ECO:0000256" key="3">
    <source>
        <dbReference type="ARBA" id="ARBA00022692"/>
    </source>
</evidence>
<evidence type="ECO:0000256" key="7">
    <source>
        <dbReference type="ARBA" id="ARBA00023170"/>
    </source>
</evidence>
<dbReference type="InterPro" id="IPR017452">
    <property type="entry name" value="GPCR_Rhodpsn_7TM"/>
</dbReference>
<dbReference type="PRINTS" id="PR00237">
    <property type="entry name" value="GPCRRHODOPSN"/>
</dbReference>
<feature type="transmembrane region" description="Helical" evidence="11">
    <location>
        <begin position="157"/>
        <end position="177"/>
    </location>
</feature>
<evidence type="ECO:0000256" key="6">
    <source>
        <dbReference type="ARBA" id="ARBA00023136"/>
    </source>
</evidence>
<comment type="similarity">
    <text evidence="9">Belongs to the G-protein coupled receptor 1 family.</text>
</comment>
<evidence type="ECO:0000256" key="4">
    <source>
        <dbReference type="ARBA" id="ARBA00022989"/>
    </source>
</evidence>
<reference evidence="13 14" key="1">
    <citation type="submission" date="2023-09" db="EMBL/GenBank/DDBJ databases">
        <authorList>
            <person name="Wang M."/>
        </authorList>
    </citation>
    <scope>NUCLEOTIDE SEQUENCE [LARGE SCALE GENOMIC DNA]</scope>
    <source>
        <strain evidence="13">GT-2023</strain>
        <tissue evidence="13">Liver</tissue>
    </source>
</reference>